<evidence type="ECO:0000256" key="2">
    <source>
        <dbReference type="ARBA" id="ARBA00007866"/>
    </source>
</evidence>
<dbReference type="SUPFAM" id="SSF49503">
    <property type="entry name" value="Cupredoxins"/>
    <property type="match status" value="1"/>
</dbReference>
<keyword evidence="11 17" id="KW-1133">Transmembrane helix</keyword>
<feature type="transmembrane region" description="Helical" evidence="17">
    <location>
        <begin position="20"/>
        <end position="42"/>
    </location>
</feature>
<dbReference type="GO" id="GO:0042773">
    <property type="term" value="P:ATP synthesis coupled electron transport"/>
    <property type="evidence" value="ECO:0007669"/>
    <property type="project" value="TreeGrafter"/>
</dbReference>
<evidence type="ECO:0000256" key="7">
    <source>
        <dbReference type="ARBA" id="ARBA00022723"/>
    </source>
</evidence>
<dbReference type="PROSITE" id="PS00078">
    <property type="entry name" value="COX2"/>
    <property type="match status" value="1"/>
</dbReference>
<dbReference type="Pfam" id="PF02790">
    <property type="entry name" value="COX2_TM"/>
    <property type="match status" value="1"/>
</dbReference>
<evidence type="ECO:0000256" key="16">
    <source>
        <dbReference type="SAM" id="MobiDB-lite"/>
    </source>
</evidence>
<dbReference type="InterPro" id="IPR002429">
    <property type="entry name" value="CcO_II-like_C"/>
</dbReference>
<dbReference type="AlphaFoldDB" id="A0A0C4ZMQ4"/>
<proteinExistence type="inferred from homology"/>
<evidence type="ECO:0000256" key="1">
    <source>
        <dbReference type="ARBA" id="ARBA00004141"/>
    </source>
</evidence>
<evidence type="ECO:0000256" key="6">
    <source>
        <dbReference type="ARBA" id="ARBA00022692"/>
    </source>
</evidence>
<keyword evidence="15 20" id="KW-0496">Mitochondrion</keyword>
<dbReference type="GO" id="GO:0005743">
    <property type="term" value="C:mitochondrial inner membrane"/>
    <property type="evidence" value="ECO:0007669"/>
    <property type="project" value="UniProtKB-SubCell"/>
</dbReference>
<keyword evidence="15" id="KW-0999">Mitochondrion inner membrane</keyword>
<keyword evidence="9" id="KW-1278">Translocase</keyword>
<evidence type="ECO:0000256" key="8">
    <source>
        <dbReference type="ARBA" id="ARBA00022842"/>
    </source>
</evidence>
<keyword evidence="6 15" id="KW-0812">Transmembrane</keyword>
<comment type="subcellular location">
    <subcellularLocation>
        <location evidence="1">Membrane</location>
        <topology evidence="1">Multi-pass membrane protein</topology>
    </subcellularLocation>
    <subcellularLocation>
        <location evidence="15">Mitochondrion inner membrane</location>
        <topology evidence="15">Multi-pass membrane protein</topology>
    </subcellularLocation>
</comment>
<feature type="transmembrane region" description="Helical" evidence="17">
    <location>
        <begin position="62"/>
        <end position="82"/>
    </location>
</feature>
<evidence type="ECO:0000256" key="17">
    <source>
        <dbReference type="SAM" id="Phobius"/>
    </source>
</evidence>
<evidence type="ECO:0000256" key="5">
    <source>
        <dbReference type="ARBA" id="ARBA00022660"/>
    </source>
</evidence>
<evidence type="ECO:0000256" key="3">
    <source>
        <dbReference type="ARBA" id="ARBA00015946"/>
    </source>
</evidence>
<evidence type="ECO:0000256" key="13">
    <source>
        <dbReference type="ARBA" id="ARBA00023136"/>
    </source>
</evidence>
<dbReference type="GO" id="GO:0005507">
    <property type="term" value="F:copper ion binding"/>
    <property type="evidence" value="ECO:0007669"/>
    <property type="project" value="InterPro"/>
</dbReference>
<dbReference type="SUPFAM" id="SSF81464">
    <property type="entry name" value="Cytochrome c oxidase subunit II-like, transmembrane region"/>
    <property type="match status" value="1"/>
</dbReference>
<evidence type="ECO:0000256" key="15">
    <source>
        <dbReference type="RuleBase" id="RU000457"/>
    </source>
</evidence>
<keyword evidence="5 15" id="KW-0679">Respiratory chain</keyword>
<comment type="function">
    <text evidence="15">Component of the cytochrome c oxidase, the last enzyme in the mitochondrial electron transport chain which drives oxidative phosphorylation. The respiratory chain contains 3 multisubunit complexes succinate dehydrogenase (complex II, CII), ubiquinol-cytochrome c oxidoreductase (cytochrome b-c1 complex, complex III, CIII) and cytochrome c oxidase (complex IV, CIV), that cooperate to transfer electrons derived from NADH and succinate to molecular oxygen, creating an electrochemical gradient over the inner membrane that drives transmembrane transport and the ATP synthase. Cytochrome c oxidase is the component of the respiratory chain that catalyzes the reduction of oxygen to water. Electrons originating from reduced cytochrome c in the intermembrane space (IMS) are transferred via the dinuclear copper A center (CU(A)) of subunit 2 and heme A of subunit 1 to the active site in subunit 1, a binuclear center (BNC) formed by heme A3 and copper B (CU(B)). The BNC reduces molecular oxygen to 2 water molecules using 4 electrons from cytochrome c in the IMS and 4 protons from the mitochondrial matrix.</text>
</comment>
<dbReference type="PANTHER" id="PTHR22888:SF9">
    <property type="entry name" value="CYTOCHROME C OXIDASE SUBUNIT 2"/>
    <property type="match status" value="1"/>
</dbReference>
<name>A0A0C4ZMQ4_9PLAT</name>
<dbReference type="Gene3D" id="2.60.40.420">
    <property type="entry name" value="Cupredoxins - blue copper proteins"/>
    <property type="match status" value="1"/>
</dbReference>
<evidence type="ECO:0000256" key="10">
    <source>
        <dbReference type="ARBA" id="ARBA00022982"/>
    </source>
</evidence>
<dbReference type="PROSITE" id="PS50857">
    <property type="entry name" value="COX2_CUA"/>
    <property type="match status" value="1"/>
</dbReference>
<keyword evidence="12 15" id="KW-0186">Copper</keyword>
<feature type="region of interest" description="Disordered" evidence="16">
    <location>
        <begin position="255"/>
        <end position="276"/>
    </location>
</feature>
<dbReference type="PROSITE" id="PS50999">
    <property type="entry name" value="COX2_TM"/>
    <property type="match status" value="1"/>
</dbReference>
<dbReference type="Gene3D" id="1.10.287.90">
    <property type="match status" value="1"/>
</dbReference>
<dbReference type="InterPro" id="IPR036257">
    <property type="entry name" value="Cyt_c_oxidase_su2_TM_sf"/>
</dbReference>
<geneLocation type="mitochondrion" evidence="20"/>
<organism evidence="20">
    <name type="scientific">Girardia sp. ER-2015</name>
    <dbReference type="NCBI Taxonomy" id="1608986"/>
    <lineage>
        <taxon>Eukaryota</taxon>
        <taxon>Metazoa</taxon>
        <taxon>Spiralia</taxon>
        <taxon>Lophotrochozoa</taxon>
        <taxon>Platyhelminthes</taxon>
        <taxon>Rhabditophora</taxon>
        <taxon>Seriata</taxon>
        <taxon>Tricladida</taxon>
        <taxon>Continenticola</taxon>
        <taxon>Geoplanoidea</taxon>
        <taxon>Dugesiidae</taxon>
        <taxon>Girardia</taxon>
    </lineage>
</organism>
<dbReference type="EMBL" id="KP090061">
    <property type="protein sequence ID" value="AJI44479.1"/>
    <property type="molecule type" value="Genomic_DNA"/>
</dbReference>
<dbReference type="PANTHER" id="PTHR22888">
    <property type="entry name" value="CYTOCHROME C OXIDASE, SUBUNIT II"/>
    <property type="match status" value="1"/>
</dbReference>
<keyword evidence="4 15" id="KW-0813">Transport</keyword>
<protein>
    <recommendedName>
        <fullName evidence="3 15">Cytochrome c oxidase subunit 2</fullName>
    </recommendedName>
</protein>
<dbReference type="InterPro" id="IPR001505">
    <property type="entry name" value="Copper_CuA"/>
</dbReference>
<feature type="non-terminal residue" evidence="20">
    <location>
        <position position="1"/>
    </location>
</feature>
<dbReference type="InterPro" id="IPR045187">
    <property type="entry name" value="CcO_II"/>
</dbReference>
<sequence>LNYSLVNMHSLNGKYIDSFYSYSFLLVVFIIFFVLTLIYSFFYSDYFYKDCLDFSSLEVYWTVLPGFILFLLSIPSLISLYYQDKIGQFGYLSSFQVLGSQWNWRIIDDINDWYTGTGLVNNPDSGFIRNLSVEDSFYMCASSISHFIVSSKDVIHSFCLPELGVKVDCIAGRYNSVDILPVFAGVYYGQCSEVCGLNHAYMPIVATVLDSEDYESYLSTPSDSPINLDLSSVSVSSSSLLVSSDVSSEEVSLHSGSAELVDTNSEGSSSSVVVSESNVNTSEISSDSALVDSSNVKSDSVVSSASPSDGSEASIVGAGSSEVSVLRSGFRISLTQDDIDAEYGAWVKYCNSHDTDTHNVICSDFYSILDYVEFLFDYINYLKKVGGNS</sequence>
<keyword evidence="13 15" id="KW-0472">Membrane</keyword>
<keyword evidence="8" id="KW-0460">Magnesium</keyword>
<feature type="compositionally biased region" description="Low complexity" evidence="16">
    <location>
        <begin position="264"/>
        <end position="276"/>
    </location>
</feature>
<comment type="similarity">
    <text evidence="2 15">Belongs to the cytochrome c oxidase subunit 2 family.</text>
</comment>
<dbReference type="InterPro" id="IPR008972">
    <property type="entry name" value="Cupredoxin"/>
</dbReference>
<evidence type="ECO:0000259" key="18">
    <source>
        <dbReference type="PROSITE" id="PS50857"/>
    </source>
</evidence>
<feature type="domain" description="Cytochrome oxidase subunit II transmembrane region profile" evidence="19">
    <location>
        <begin position="1"/>
        <end position="87"/>
    </location>
</feature>
<dbReference type="PRINTS" id="PR01166">
    <property type="entry name" value="CYCOXIDASEII"/>
</dbReference>
<evidence type="ECO:0000256" key="4">
    <source>
        <dbReference type="ARBA" id="ARBA00022448"/>
    </source>
</evidence>
<evidence type="ECO:0000259" key="19">
    <source>
        <dbReference type="PROSITE" id="PS50999"/>
    </source>
</evidence>
<evidence type="ECO:0000256" key="14">
    <source>
        <dbReference type="ARBA" id="ARBA00049512"/>
    </source>
</evidence>
<evidence type="ECO:0000256" key="9">
    <source>
        <dbReference type="ARBA" id="ARBA00022967"/>
    </source>
</evidence>
<evidence type="ECO:0000256" key="11">
    <source>
        <dbReference type="ARBA" id="ARBA00022989"/>
    </source>
</evidence>
<keyword evidence="7 15" id="KW-0479">Metal-binding</keyword>
<comment type="cofactor">
    <cofactor evidence="15">
        <name>Cu cation</name>
        <dbReference type="ChEBI" id="CHEBI:23378"/>
    </cofactor>
    <text evidence="15">Binds a copper A center.</text>
</comment>
<feature type="domain" description="Cytochrome oxidase subunit II copper A binding" evidence="18">
    <location>
        <begin position="90"/>
        <end position="220"/>
    </location>
</feature>
<comment type="catalytic activity">
    <reaction evidence="14">
        <text>4 Fe(II)-[cytochrome c] + O2 + 8 H(+)(in) = 4 Fe(III)-[cytochrome c] + 2 H2O + 4 H(+)(out)</text>
        <dbReference type="Rhea" id="RHEA:11436"/>
        <dbReference type="Rhea" id="RHEA-COMP:10350"/>
        <dbReference type="Rhea" id="RHEA-COMP:14399"/>
        <dbReference type="ChEBI" id="CHEBI:15377"/>
        <dbReference type="ChEBI" id="CHEBI:15378"/>
        <dbReference type="ChEBI" id="CHEBI:15379"/>
        <dbReference type="ChEBI" id="CHEBI:29033"/>
        <dbReference type="ChEBI" id="CHEBI:29034"/>
        <dbReference type="EC" id="7.1.1.9"/>
    </reaction>
    <physiologicalReaction direction="left-to-right" evidence="14">
        <dbReference type="Rhea" id="RHEA:11437"/>
    </physiologicalReaction>
</comment>
<gene>
    <name evidence="20" type="primary">COX2</name>
</gene>
<reference evidence="20" key="1">
    <citation type="submission" date="2014-10" db="EMBL/GenBank/DDBJ databases">
        <title>Mitochondrial genomes for 'planarian' flatworms shows great divergence from the neodermatan gene order.</title>
        <authorList>
            <person name="Ross E."/>
            <person name="Blair D."/>
            <person name="Sanchez Alvarado A."/>
        </authorList>
    </citation>
    <scope>NUCLEOTIDE SEQUENCE</scope>
</reference>
<dbReference type="Pfam" id="PF00116">
    <property type="entry name" value="COX2"/>
    <property type="match status" value="1"/>
</dbReference>
<dbReference type="InterPro" id="IPR011759">
    <property type="entry name" value="Cyt_c_oxidase_su2_TM_dom"/>
</dbReference>
<keyword evidence="10 15" id="KW-0249">Electron transport</keyword>
<evidence type="ECO:0000256" key="12">
    <source>
        <dbReference type="ARBA" id="ARBA00023008"/>
    </source>
</evidence>
<accession>A0A0C4ZMQ4</accession>
<evidence type="ECO:0000313" key="20">
    <source>
        <dbReference type="EMBL" id="AJI44479.1"/>
    </source>
</evidence>
<dbReference type="GO" id="GO:0004129">
    <property type="term" value="F:cytochrome-c oxidase activity"/>
    <property type="evidence" value="ECO:0007669"/>
    <property type="project" value="UniProtKB-EC"/>
</dbReference>